<name>A0A238J2D8_9RHOB</name>
<dbReference type="InterPro" id="IPR036691">
    <property type="entry name" value="Endo/exonu/phosph_ase_sf"/>
</dbReference>
<dbReference type="AlphaFoldDB" id="A0A238J2D8"/>
<dbReference type="GO" id="GO:0004519">
    <property type="term" value="F:endonuclease activity"/>
    <property type="evidence" value="ECO:0007669"/>
    <property type="project" value="UniProtKB-KW"/>
</dbReference>
<gene>
    <name evidence="2" type="ORF">BOA8489_02619</name>
</gene>
<evidence type="ECO:0000313" key="2">
    <source>
        <dbReference type="EMBL" id="SMX24493.1"/>
    </source>
</evidence>
<organism evidence="2 3">
    <name type="scientific">Boseongicola aestuarii</name>
    <dbReference type="NCBI Taxonomy" id="1470561"/>
    <lineage>
        <taxon>Bacteria</taxon>
        <taxon>Pseudomonadati</taxon>
        <taxon>Pseudomonadota</taxon>
        <taxon>Alphaproteobacteria</taxon>
        <taxon>Rhodobacterales</taxon>
        <taxon>Paracoccaceae</taxon>
        <taxon>Boseongicola</taxon>
    </lineage>
</organism>
<dbReference type="EMBL" id="FXXQ01000008">
    <property type="protein sequence ID" value="SMX24493.1"/>
    <property type="molecule type" value="Genomic_DNA"/>
</dbReference>
<dbReference type="OrthoDB" id="1398885at2"/>
<accession>A0A238J2D8</accession>
<sequence length="299" mass="33266">MRIATFNVQNLRLRSSDGQYSLDGAFDRDASEVDRSSALEIADRIETAKVIATAQADVVALQEVFDLATLDFFCDCFLAPAGAASYDHRYCIKGNDGRGLNVAALSRREAKYVQSHARQTGASLGLLDLSLDLRDHPIFRRDCLEIHLGSVTLFICHFKAPYPDPIKARAIRVAEAQAVRRIIEARFADPSRERWIILGDFNEPITNNSLHGSALNVLSDGFAFDLLDRLQPGQDWTFEVPQTRLHTRPDRILASPTLAQDYPDVRPQIIRSGMKTMYSSLSEASASDHALVFVDFPGL</sequence>
<proteinExistence type="predicted"/>
<keyword evidence="2" id="KW-0540">Nuclease</keyword>
<dbReference type="InterPro" id="IPR005135">
    <property type="entry name" value="Endo/exonuclease/phosphatase"/>
</dbReference>
<protein>
    <submittedName>
        <fullName evidence="2">Endonuclease/Exonuclease/phosphatase family protein</fullName>
    </submittedName>
</protein>
<keyword evidence="2" id="KW-0378">Hydrolase</keyword>
<reference evidence="2 3" key="1">
    <citation type="submission" date="2017-05" db="EMBL/GenBank/DDBJ databases">
        <authorList>
            <person name="Song R."/>
            <person name="Chenine A.L."/>
            <person name="Ruprecht R.M."/>
        </authorList>
    </citation>
    <scope>NUCLEOTIDE SEQUENCE [LARGE SCALE GENOMIC DNA]</scope>
    <source>
        <strain evidence="2 3">CECT 8489</strain>
    </source>
</reference>
<keyword evidence="2" id="KW-0255">Endonuclease</keyword>
<evidence type="ECO:0000313" key="3">
    <source>
        <dbReference type="Proteomes" id="UP000201838"/>
    </source>
</evidence>
<dbReference type="Gene3D" id="3.60.10.10">
    <property type="entry name" value="Endonuclease/exonuclease/phosphatase"/>
    <property type="match status" value="1"/>
</dbReference>
<dbReference type="Proteomes" id="UP000201838">
    <property type="component" value="Unassembled WGS sequence"/>
</dbReference>
<keyword evidence="3" id="KW-1185">Reference proteome</keyword>
<dbReference type="Pfam" id="PF03372">
    <property type="entry name" value="Exo_endo_phos"/>
    <property type="match status" value="1"/>
</dbReference>
<dbReference type="SUPFAM" id="SSF56219">
    <property type="entry name" value="DNase I-like"/>
    <property type="match status" value="1"/>
</dbReference>
<feature type="domain" description="Endonuclease/exonuclease/phosphatase" evidence="1">
    <location>
        <begin position="4"/>
        <end position="289"/>
    </location>
</feature>
<evidence type="ECO:0000259" key="1">
    <source>
        <dbReference type="Pfam" id="PF03372"/>
    </source>
</evidence>
<keyword evidence="2" id="KW-0269">Exonuclease</keyword>
<dbReference type="GO" id="GO:0004527">
    <property type="term" value="F:exonuclease activity"/>
    <property type="evidence" value="ECO:0007669"/>
    <property type="project" value="UniProtKB-KW"/>
</dbReference>
<dbReference type="RefSeq" id="WP_093974441.1">
    <property type="nucleotide sequence ID" value="NZ_FXXQ01000008.1"/>
</dbReference>